<dbReference type="AlphaFoldDB" id="A0A1R4H7C1"/>
<keyword evidence="3" id="KW-1185">Reference proteome</keyword>
<name>A0A1R4H7C1_9GAMM</name>
<feature type="transmembrane region" description="Helical" evidence="1">
    <location>
        <begin position="60"/>
        <end position="82"/>
    </location>
</feature>
<protein>
    <submittedName>
        <fullName evidence="2">Uncharacterized protein</fullName>
    </submittedName>
</protein>
<evidence type="ECO:0000313" key="2">
    <source>
        <dbReference type="EMBL" id="SJM91740.1"/>
    </source>
</evidence>
<feature type="transmembrane region" description="Helical" evidence="1">
    <location>
        <begin position="94"/>
        <end position="115"/>
    </location>
</feature>
<keyword evidence="1" id="KW-0472">Membrane</keyword>
<dbReference type="Proteomes" id="UP000195667">
    <property type="component" value="Unassembled WGS sequence"/>
</dbReference>
<keyword evidence="1" id="KW-1133">Transmembrane helix</keyword>
<dbReference type="EMBL" id="FUKI01000094">
    <property type="protein sequence ID" value="SJM91740.1"/>
    <property type="molecule type" value="Genomic_DNA"/>
</dbReference>
<proteinExistence type="predicted"/>
<gene>
    <name evidence="2" type="ORF">CRENPOLYSF1_200070</name>
</gene>
<evidence type="ECO:0000256" key="1">
    <source>
        <dbReference type="SAM" id="Phobius"/>
    </source>
</evidence>
<feature type="transmembrane region" description="Helical" evidence="1">
    <location>
        <begin position="36"/>
        <end position="55"/>
    </location>
</feature>
<reference evidence="3" key="1">
    <citation type="submission" date="2017-02" db="EMBL/GenBank/DDBJ databases">
        <authorList>
            <person name="Daims H."/>
        </authorList>
    </citation>
    <scope>NUCLEOTIDE SEQUENCE [LARGE SCALE GENOMIC DNA]</scope>
</reference>
<sequence length="144" mass="15986">MSLNSVYVLKVLQNTLPLHNILSVCLPTEKTNQMPYSLDLCLLVLIIIAYGQLFFSIPTWLSAVISTLFGLLGFPLIFLGWLDYYWDSYMQPGKASLSVFVSGILLLISPLLVCIKPDKPKPDNDNKPDQALAAEQINNINSIG</sequence>
<evidence type="ECO:0000313" key="3">
    <source>
        <dbReference type="Proteomes" id="UP000195667"/>
    </source>
</evidence>
<organism evidence="2 3">
    <name type="scientific">Crenothrix polyspora</name>
    <dbReference type="NCBI Taxonomy" id="360316"/>
    <lineage>
        <taxon>Bacteria</taxon>
        <taxon>Pseudomonadati</taxon>
        <taxon>Pseudomonadota</taxon>
        <taxon>Gammaproteobacteria</taxon>
        <taxon>Methylococcales</taxon>
        <taxon>Crenotrichaceae</taxon>
        <taxon>Crenothrix</taxon>
    </lineage>
</organism>
<keyword evidence="1" id="KW-0812">Transmembrane</keyword>
<accession>A0A1R4H7C1</accession>